<name>A0AC60QGQ0_IXOPE</name>
<evidence type="ECO:0000313" key="1">
    <source>
        <dbReference type="EMBL" id="KAG0432539.1"/>
    </source>
</evidence>
<keyword evidence="2" id="KW-1185">Reference proteome</keyword>
<protein>
    <submittedName>
        <fullName evidence="1">Uncharacterized protein</fullName>
    </submittedName>
</protein>
<accession>A0AC60QGQ0</accession>
<organism evidence="1 2">
    <name type="scientific">Ixodes persulcatus</name>
    <name type="common">Taiga tick</name>
    <dbReference type="NCBI Taxonomy" id="34615"/>
    <lineage>
        <taxon>Eukaryota</taxon>
        <taxon>Metazoa</taxon>
        <taxon>Ecdysozoa</taxon>
        <taxon>Arthropoda</taxon>
        <taxon>Chelicerata</taxon>
        <taxon>Arachnida</taxon>
        <taxon>Acari</taxon>
        <taxon>Parasitiformes</taxon>
        <taxon>Ixodida</taxon>
        <taxon>Ixodoidea</taxon>
        <taxon>Ixodidae</taxon>
        <taxon>Ixodinae</taxon>
        <taxon>Ixodes</taxon>
    </lineage>
</organism>
<comment type="caution">
    <text evidence="1">The sequence shown here is derived from an EMBL/GenBank/DDBJ whole genome shotgun (WGS) entry which is preliminary data.</text>
</comment>
<dbReference type="EMBL" id="JABSTQ010009141">
    <property type="protein sequence ID" value="KAG0432539.1"/>
    <property type="molecule type" value="Genomic_DNA"/>
</dbReference>
<gene>
    <name evidence="1" type="ORF">HPB47_020749</name>
</gene>
<sequence length="291" mass="32114">MHLWAWRDCSPNCVKTKATKRTCINVAPEDYDLLMKDGSSTYKCSSCTKRKGDKDNALSAAPSHLDAVSAKFLRDGSNEGDLRELIIILLNKIHGLSADVKSLKVDKESLRVQLAQNNALLRKSLPYVPGAASGSSSKTFSSVVQLPNARQPEAEATTSVLRQNPENASGSRPEKAHLLSRRRPTVDDEGYTLVRRKGRVKALEGSRPESRLSVVPRPPRKRALFVSRLSPTTTTSDVFEVIEETLQGKYLASPLLLFLFLLLNLIVLLVLFVLYAPTHNEAGRCSSEWSA</sequence>
<proteinExistence type="predicted"/>
<dbReference type="Proteomes" id="UP000805193">
    <property type="component" value="Unassembled WGS sequence"/>
</dbReference>
<evidence type="ECO:0000313" key="2">
    <source>
        <dbReference type="Proteomes" id="UP000805193"/>
    </source>
</evidence>
<reference evidence="1 2" key="1">
    <citation type="journal article" date="2020" name="Cell">
        <title>Large-Scale Comparative Analyses of Tick Genomes Elucidate Their Genetic Diversity and Vector Capacities.</title>
        <authorList>
            <consortium name="Tick Genome and Microbiome Consortium (TIGMIC)"/>
            <person name="Jia N."/>
            <person name="Wang J."/>
            <person name="Shi W."/>
            <person name="Du L."/>
            <person name="Sun Y."/>
            <person name="Zhan W."/>
            <person name="Jiang J.F."/>
            <person name="Wang Q."/>
            <person name="Zhang B."/>
            <person name="Ji P."/>
            <person name="Bell-Sakyi L."/>
            <person name="Cui X.M."/>
            <person name="Yuan T.T."/>
            <person name="Jiang B.G."/>
            <person name="Yang W.F."/>
            <person name="Lam T.T."/>
            <person name="Chang Q.C."/>
            <person name="Ding S.J."/>
            <person name="Wang X.J."/>
            <person name="Zhu J.G."/>
            <person name="Ruan X.D."/>
            <person name="Zhao L."/>
            <person name="Wei J.T."/>
            <person name="Ye R.Z."/>
            <person name="Que T.C."/>
            <person name="Du C.H."/>
            <person name="Zhou Y.H."/>
            <person name="Cheng J.X."/>
            <person name="Dai P.F."/>
            <person name="Guo W.B."/>
            <person name="Han X.H."/>
            <person name="Huang E.J."/>
            <person name="Li L.F."/>
            <person name="Wei W."/>
            <person name="Gao Y.C."/>
            <person name="Liu J.Z."/>
            <person name="Shao H.Z."/>
            <person name="Wang X."/>
            <person name="Wang C.C."/>
            <person name="Yang T.C."/>
            <person name="Huo Q.B."/>
            <person name="Li W."/>
            <person name="Chen H.Y."/>
            <person name="Chen S.E."/>
            <person name="Zhou L.G."/>
            <person name="Ni X.B."/>
            <person name="Tian J.H."/>
            <person name="Sheng Y."/>
            <person name="Liu T."/>
            <person name="Pan Y.S."/>
            <person name="Xia L.Y."/>
            <person name="Li J."/>
            <person name="Zhao F."/>
            <person name="Cao W.C."/>
        </authorList>
    </citation>
    <scope>NUCLEOTIDE SEQUENCE [LARGE SCALE GENOMIC DNA]</scope>
    <source>
        <strain evidence="1">Iper-2018</strain>
    </source>
</reference>